<comment type="caution">
    <text evidence="5">The sequence shown here is derived from an EMBL/GenBank/DDBJ whole genome shotgun (WGS) entry which is preliminary data.</text>
</comment>
<feature type="transmembrane region" description="Helical" evidence="2">
    <location>
        <begin position="671"/>
        <end position="692"/>
    </location>
</feature>
<dbReference type="PRINTS" id="PR00700">
    <property type="entry name" value="PRTYPHPHTASE"/>
</dbReference>
<keyword evidence="2" id="KW-0812">Transmembrane</keyword>
<feature type="domain" description="Fibronectin type-III" evidence="4">
    <location>
        <begin position="35"/>
        <end position="133"/>
    </location>
</feature>
<dbReference type="PANTHER" id="PTHR46957:SF3">
    <property type="entry name" value="CYTOKINE RECEPTOR"/>
    <property type="match status" value="1"/>
</dbReference>
<evidence type="ECO:0000259" key="4">
    <source>
        <dbReference type="PROSITE" id="PS50853"/>
    </source>
</evidence>
<evidence type="ECO:0000256" key="1">
    <source>
        <dbReference type="ARBA" id="ARBA00022912"/>
    </source>
</evidence>
<dbReference type="CDD" id="cd00063">
    <property type="entry name" value="FN3"/>
    <property type="match status" value="2"/>
</dbReference>
<keyword evidence="2" id="KW-1133">Transmembrane helix</keyword>
<dbReference type="PROSITE" id="PS50055">
    <property type="entry name" value="TYR_PHOSPHATASE_PTP"/>
    <property type="match status" value="1"/>
</dbReference>
<reference evidence="5 6" key="1">
    <citation type="submission" date="2018-04" db="EMBL/GenBank/DDBJ databases">
        <authorList>
            <person name="Zhang X."/>
            <person name="Yuan J."/>
            <person name="Li F."/>
            <person name="Xiang J."/>
        </authorList>
    </citation>
    <scope>NUCLEOTIDE SEQUENCE [LARGE SCALE GENOMIC DNA]</scope>
    <source>
        <tissue evidence="5">Muscle</tissue>
    </source>
</reference>
<evidence type="ECO:0000313" key="6">
    <source>
        <dbReference type="Proteomes" id="UP000283509"/>
    </source>
</evidence>
<dbReference type="Gene3D" id="3.90.190.10">
    <property type="entry name" value="Protein tyrosine phosphatase superfamily"/>
    <property type="match status" value="1"/>
</dbReference>
<feature type="transmembrane region" description="Helical" evidence="2">
    <location>
        <begin position="924"/>
        <end position="946"/>
    </location>
</feature>
<feature type="domain" description="Tyrosine-protein phosphatase" evidence="3">
    <location>
        <begin position="350"/>
        <end position="468"/>
    </location>
</feature>
<accession>A0A423SD99</accession>
<gene>
    <name evidence="5" type="ORF">C7M84_019991</name>
</gene>
<dbReference type="InterPro" id="IPR036116">
    <property type="entry name" value="FN3_sf"/>
</dbReference>
<dbReference type="InterPro" id="IPR000242">
    <property type="entry name" value="PTP_cat"/>
</dbReference>
<dbReference type="SMART" id="SM00060">
    <property type="entry name" value="FN3"/>
    <property type="match status" value="2"/>
</dbReference>
<dbReference type="Proteomes" id="UP000283509">
    <property type="component" value="Unassembled WGS sequence"/>
</dbReference>
<dbReference type="InterPro" id="IPR003961">
    <property type="entry name" value="FN3_dom"/>
</dbReference>
<evidence type="ECO:0000259" key="3">
    <source>
        <dbReference type="PROSITE" id="PS50055"/>
    </source>
</evidence>
<feature type="transmembrane region" description="Helical" evidence="2">
    <location>
        <begin position="704"/>
        <end position="722"/>
    </location>
</feature>
<feature type="transmembrane region" description="Helical" evidence="2">
    <location>
        <begin position="742"/>
        <end position="765"/>
    </location>
</feature>
<dbReference type="GO" id="GO:0004725">
    <property type="term" value="F:protein tyrosine phosphatase activity"/>
    <property type="evidence" value="ECO:0007669"/>
    <property type="project" value="InterPro"/>
</dbReference>
<dbReference type="STRING" id="6689.A0A423SD99"/>
<organism evidence="5 6">
    <name type="scientific">Penaeus vannamei</name>
    <name type="common">Whiteleg shrimp</name>
    <name type="synonym">Litopenaeus vannamei</name>
    <dbReference type="NCBI Taxonomy" id="6689"/>
    <lineage>
        <taxon>Eukaryota</taxon>
        <taxon>Metazoa</taxon>
        <taxon>Ecdysozoa</taxon>
        <taxon>Arthropoda</taxon>
        <taxon>Crustacea</taxon>
        <taxon>Multicrustacea</taxon>
        <taxon>Malacostraca</taxon>
        <taxon>Eumalacostraca</taxon>
        <taxon>Eucarida</taxon>
        <taxon>Decapoda</taxon>
        <taxon>Dendrobranchiata</taxon>
        <taxon>Penaeoidea</taxon>
        <taxon>Penaeidae</taxon>
        <taxon>Penaeus</taxon>
    </lineage>
</organism>
<dbReference type="InterPro" id="IPR029021">
    <property type="entry name" value="Prot-tyrosine_phosphatase-like"/>
</dbReference>
<feature type="transmembrane region" description="Helical" evidence="2">
    <location>
        <begin position="648"/>
        <end position="665"/>
    </location>
</feature>
<keyword evidence="1" id="KW-0378">Hydrolase</keyword>
<dbReference type="OrthoDB" id="6430956at2759"/>
<dbReference type="PROSITE" id="PS50853">
    <property type="entry name" value="FN3"/>
    <property type="match status" value="2"/>
</dbReference>
<dbReference type="Pfam" id="PF00102">
    <property type="entry name" value="Y_phosphatase"/>
    <property type="match status" value="1"/>
</dbReference>
<evidence type="ECO:0000313" key="5">
    <source>
        <dbReference type="EMBL" id="ROT62176.1"/>
    </source>
</evidence>
<keyword evidence="2" id="KW-0472">Membrane</keyword>
<dbReference type="EMBL" id="QCYY01003784">
    <property type="protein sequence ID" value="ROT62176.1"/>
    <property type="molecule type" value="Genomic_DNA"/>
</dbReference>
<dbReference type="GO" id="GO:0016020">
    <property type="term" value="C:membrane"/>
    <property type="evidence" value="ECO:0007669"/>
    <property type="project" value="UniProtKB-SubCell"/>
</dbReference>
<reference evidence="5 6" key="2">
    <citation type="submission" date="2019-01" db="EMBL/GenBank/DDBJ databases">
        <title>The decoding of complex shrimp genome reveals the adaptation for benthos swimmer, frequently molting mechanism and breeding impact on genome.</title>
        <authorList>
            <person name="Sun Y."/>
            <person name="Gao Y."/>
            <person name="Yu Y."/>
        </authorList>
    </citation>
    <scope>NUCLEOTIDE SEQUENCE [LARGE SCALE GENOMIC DNA]</scope>
    <source>
        <tissue evidence="5">Muscle</tissue>
    </source>
</reference>
<name>A0A423SD99_PENVA</name>
<sequence length="957" mass="103006">MEILKKGLDAVRMSRGTYPASFIDVLRMMIENFAPPQPLEASCSSTPPAEHSIVVTWSAPNTFCNVSAYNVTYIGDVLWSDEEQVGTLQTSEEMANLSSLTSWTKYHVCVAGIVLDDFVGEQSCCDAVTQEAASGPPALFNVSGTSSSSISVFWEEPRAQNGKIDFYQLQFGGESVQVENATEFTLTGLAKNSKYIISLKFLGLQEATTCFNATGVTGRHASATQKAVEPAGTRRAERLLPASLMHGDPWSPEASVRVAARGRPRKDAEGKAKAANVGAIVASVLSGLLIVGVGVAAFIYRDKLRNVIARKTSKREPVQEHPLSTTSTAVGKDQLRSYIDGLQEDTQRGLEEEFARLKQQCPKPSTYDAEMDVNKPKNRFSNILAYDHSRVRISKREGAAQSDYINANFIKDHAGRPGFVATQGPTEDTLDDFWRLVWEQKVYTIVMLTSLMEKGKVSRPGEPGRPRCSSCSSWVVGYRGFCSSWVMGYRGVLFRSGGLFIPWGTGVFVHLGPGVLFILGHGVRGVLFILVMGYRRFCSSWVMGYGGFCSSGSWVQGFVHLGHGVQGFCSSWVMGYRGFVHPGSWGYRGFVHLGSWGTGGFCSSWVMGYGGFVHPGVGVMGVTGGMSSAGSWGTGGFVHPGHVHGVQGVLFILGHGVRGVLFILGHGVQGVLFILGHGVQGVLFMGSSSWVMVRGFCSSWVMGYRSFVHLVMGYGVFSILGHGVQGFCSSWVMGNGGFCSSWVMGTGFCSSWSWGTGVLFIWVMVRGVRGFVHLGHGVRGVFVHHGSWGTGGFVHPGHGVQGFVHPGSWGTGGFVHPGSWGTGGFVHLGSWGGVTWGKGVLVHPGSWGTGVLSSWVMGTGGFVHPGSWVQGVLFILGHGVRGFLFILGHGVQGVLFILVMGYGFCSSWSGVTGGFVHSWSWVRGFVHLGSWVQGFCSSWVMGYGGFCSSWVMGYGGF</sequence>
<dbReference type="Pfam" id="PF00041">
    <property type="entry name" value="fn3"/>
    <property type="match status" value="1"/>
</dbReference>
<protein>
    <submittedName>
        <fullName evidence="5">Putative receptor-type tyrosine-protein phosphatase V-like</fullName>
    </submittedName>
</protein>
<keyword evidence="6" id="KW-1185">Reference proteome</keyword>
<feature type="transmembrane region" description="Helical" evidence="2">
    <location>
        <begin position="277"/>
        <end position="300"/>
    </location>
</feature>
<dbReference type="AlphaFoldDB" id="A0A423SD99"/>
<keyword evidence="1" id="KW-0904">Protein phosphatase</keyword>
<dbReference type="PANTHER" id="PTHR46957">
    <property type="entry name" value="CYTOKINE RECEPTOR"/>
    <property type="match status" value="1"/>
</dbReference>
<dbReference type="InterPro" id="IPR050713">
    <property type="entry name" value="RTP_Phos/Ushers"/>
</dbReference>
<dbReference type="SUPFAM" id="SSF52799">
    <property type="entry name" value="(Phosphotyrosine protein) phosphatases II"/>
    <property type="match status" value="1"/>
</dbReference>
<dbReference type="SMART" id="SM00194">
    <property type="entry name" value="PTPc"/>
    <property type="match status" value="1"/>
</dbReference>
<dbReference type="SUPFAM" id="SSF49265">
    <property type="entry name" value="Fibronectin type III"/>
    <property type="match status" value="1"/>
</dbReference>
<keyword evidence="5" id="KW-0675">Receptor</keyword>
<dbReference type="InterPro" id="IPR013783">
    <property type="entry name" value="Ig-like_fold"/>
</dbReference>
<dbReference type="Gene3D" id="2.60.40.10">
    <property type="entry name" value="Immunoglobulins"/>
    <property type="match status" value="2"/>
</dbReference>
<proteinExistence type="predicted"/>
<evidence type="ECO:0000256" key="2">
    <source>
        <dbReference type="SAM" id="Phobius"/>
    </source>
</evidence>
<feature type="domain" description="Fibronectin type-III" evidence="4">
    <location>
        <begin position="136"/>
        <end position="220"/>
    </location>
</feature>
<feature type="transmembrane region" description="Helical" evidence="2">
    <location>
        <begin position="515"/>
        <end position="534"/>
    </location>
</feature>